<name>A0A7S4CR22_9EUGL</name>
<dbReference type="AlphaFoldDB" id="A0A7S4CR22"/>
<accession>A0A7S4CR22</accession>
<protein>
    <submittedName>
        <fullName evidence="1">Uncharacterized protein</fullName>
    </submittedName>
</protein>
<evidence type="ECO:0000313" key="1">
    <source>
        <dbReference type="EMBL" id="CAE0804003.1"/>
    </source>
</evidence>
<dbReference type="EMBL" id="HBJA01043841">
    <property type="protein sequence ID" value="CAE0804003.1"/>
    <property type="molecule type" value="Transcribed_RNA"/>
</dbReference>
<sequence length="101" mass="11618">MKIQIRQPNCILQLLGVHMLQQEDVVKILCRSVTIELGVPKFSKDAHLMQCPPLPVHLCNLNRLTLFFRQRLHWALFFPLICKGAVDHTGILKYEGKNGDK</sequence>
<gene>
    <name evidence="1" type="ORF">EGYM00163_LOCUS15127</name>
</gene>
<proteinExistence type="predicted"/>
<organism evidence="1">
    <name type="scientific">Eutreptiella gymnastica</name>
    <dbReference type="NCBI Taxonomy" id="73025"/>
    <lineage>
        <taxon>Eukaryota</taxon>
        <taxon>Discoba</taxon>
        <taxon>Euglenozoa</taxon>
        <taxon>Euglenida</taxon>
        <taxon>Spirocuta</taxon>
        <taxon>Euglenophyceae</taxon>
        <taxon>Eutreptiales</taxon>
        <taxon>Eutreptiaceae</taxon>
        <taxon>Eutreptiella</taxon>
    </lineage>
</organism>
<reference evidence="1" key="1">
    <citation type="submission" date="2021-01" db="EMBL/GenBank/DDBJ databases">
        <authorList>
            <person name="Corre E."/>
            <person name="Pelletier E."/>
            <person name="Niang G."/>
            <person name="Scheremetjew M."/>
            <person name="Finn R."/>
            <person name="Kale V."/>
            <person name="Holt S."/>
            <person name="Cochrane G."/>
            <person name="Meng A."/>
            <person name="Brown T."/>
            <person name="Cohen L."/>
        </authorList>
    </citation>
    <scope>NUCLEOTIDE SEQUENCE</scope>
    <source>
        <strain evidence="1">CCMP1594</strain>
    </source>
</reference>